<dbReference type="InterPro" id="IPR001851">
    <property type="entry name" value="ABC_transp_permease"/>
</dbReference>
<feature type="transmembrane region" description="Helical" evidence="12">
    <location>
        <begin position="91"/>
        <end position="109"/>
    </location>
</feature>
<comment type="subcellular location">
    <subcellularLocation>
        <location evidence="1">Cell membrane</location>
        <topology evidence="1">Multi-pass membrane protein</topology>
    </subcellularLocation>
</comment>
<feature type="transmembrane region" description="Helical" evidence="12">
    <location>
        <begin position="169"/>
        <end position="187"/>
    </location>
</feature>
<evidence type="ECO:0000256" key="2">
    <source>
        <dbReference type="ARBA" id="ARBA00022448"/>
    </source>
</evidence>
<dbReference type="CDD" id="cd06579">
    <property type="entry name" value="TM_PBP1_transp_AraH_like"/>
    <property type="match status" value="1"/>
</dbReference>
<keyword evidence="5" id="KW-0762">Sugar transport</keyword>
<feature type="transmembrane region" description="Helical" evidence="12">
    <location>
        <begin position="116"/>
        <end position="134"/>
    </location>
</feature>
<keyword evidence="14" id="KW-1185">Reference proteome</keyword>
<feature type="transmembrane region" description="Helical" evidence="12">
    <location>
        <begin position="56"/>
        <end position="79"/>
    </location>
</feature>
<keyword evidence="7 12" id="KW-1133">Transmembrane helix</keyword>
<evidence type="ECO:0000256" key="11">
    <source>
        <dbReference type="SAM" id="MobiDB-lite"/>
    </source>
</evidence>
<comment type="caution">
    <text evidence="13">The sequence shown here is derived from an EMBL/GenBank/DDBJ whole genome shotgun (WGS) entry which is preliminary data.</text>
</comment>
<evidence type="ECO:0000256" key="7">
    <source>
        <dbReference type="ARBA" id="ARBA00022989"/>
    </source>
</evidence>
<dbReference type="RefSeq" id="WP_241053592.1">
    <property type="nucleotide sequence ID" value="NZ_JAKZBV010000001.1"/>
</dbReference>
<feature type="transmembrane region" description="Helical" evidence="12">
    <location>
        <begin position="140"/>
        <end position="162"/>
    </location>
</feature>
<dbReference type="PANTHER" id="PTHR32196">
    <property type="entry name" value="ABC TRANSPORTER PERMEASE PROTEIN YPHD-RELATED-RELATED"/>
    <property type="match status" value="1"/>
</dbReference>
<evidence type="ECO:0000256" key="12">
    <source>
        <dbReference type="SAM" id="Phobius"/>
    </source>
</evidence>
<dbReference type="PANTHER" id="PTHR32196:SF32">
    <property type="entry name" value="XYLOSE TRANSPORT SYSTEM PERMEASE PROTEIN XYLH"/>
    <property type="match status" value="1"/>
</dbReference>
<keyword evidence="3" id="KW-1003">Cell membrane</keyword>
<keyword evidence="6 12" id="KW-0812">Transmembrane</keyword>
<organism evidence="13 14">
    <name type="scientific">Sinomonas terrae</name>
    <dbReference type="NCBI Taxonomy" id="2908838"/>
    <lineage>
        <taxon>Bacteria</taxon>
        <taxon>Bacillati</taxon>
        <taxon>Actinomycetota</taxon>
        <taxon>Actinomycetes</taxon>
        <taxon>Micrococcales</taxon>
        <taxon>Micrococcaceae</taxon>
        <taxon>Sinomonas</taxon>
    </lineage>
</organism>
<feature type="compositionally biased region" description="Low complexity" evidence="11">
    <location>
        <begin position="18"/>
        <end position="37"/>
    </location>
</feature>
<name>A0ABS9U0G7_9MICC</name>
<accession>A0ABS9U0G7</accession>
<evidence type="ECO:0000256" key="5">
    <source>
        <dbReference type="ARBA" id="ARBA00022597"/>
    </source>
</evidence>
<evidence type="ECO:0000256" key="9">
    <source>
        <dbReference type="ARBA" id="ARBA00035611"/>
    </source>
</evidence>
<sequence>MAQHLNLPSDTPPVKKTAAGPGAPSGPAAPEAAAPTAAASVGTDDRLVRVGRVRRIFMSAEFGSAAAAVVIFIGFSAIAPAFASQAGIGNFLDPAATLGIMAVAVALLMIGGEFDLSAGVMTGSTGLVTALVTTQLNTNIWFGIAASLVFAVAIGFFNGFLVHRTKLPSFIITLGTFFMLWGLNYAVTTNLTHQVTVSGLAPYTGFDSAKALFGSSVGGFQVSLIWWIVLTAVGVVLLTRTKVGNWIAAVGGNAQGALAVGVPVAKVRIGLFIGTAVAAWLVGQLTVIRYASATVTTGPGQEFNYIIAAVIGGCLLTGGAGSALGASIGALIFGMVQQGMPLAGFPSELFKFFLGAILLIAVFINLYLKKKSQAVGS</sequence>
<comment type="function">
    <text evidence="9">Part of the binding-protein-dependent transport system for D-xylose. Probably responsible for the translocation of the substrate across the membrane.</text>
</comment>
<keyword evidence="4" id="KW-0997">Cell inner membrane</keyword>
<evidence type="ECO:0000256" key="6">
    <source>
        <dbReference type="ARBA" id="ARBA00022692"/>
    </source>
</evidence>
<evidence type="ECO:0000256" key="4">
    <source>
        <dbReference type="ARBA" id="ARBA00022519"/>
    </source>
</evidence>
<feature type="transmembrane region" description="Helical" evidence="12">
    <location>
        <begin position="246"/>
        <end position="265"/>
    </location>
</feature>
<dbReference type="Pfam" id="PF02653">
    <property type="entry name" value="BPD_transp_2"/>
    <property type="match status" value="1"/>
</dbReference>
<evidence type="ECO:0000256" key="8">
    <source>
        <dbReference type="ARBA" id="ARBA00023136"/>
    </source>
</evidence>
<evidence type="ECO:0000313" key="13">
    <source>
        <dbReference type="EMBL" id="MCH6470085.1"/>
    </source>
</evidence>
<evidence type="ECO:0000313" key="14">
    <source>
        <dbReference type="Proteomes" id="UP001202922"/>
    </source>
</evidence>
<protein>
    <recommendedName>
        <fullName evidence="10">Xylose transport system permease protein XylH</fullName>
    </recommendedName>
</protein>
<gene>
    <name evidence="13" type="ORF">L0M17_08865</name>
</gene>
<evidence type="ECO:0000256" key="10">
    <source>
        <dbReference type="ARBA" id="ARBA00035686"/>
    </source>
</evidence>
<evidence type="ECO:0000256" key="1">
    <source>
        <dbReference type="ARBA" id="ARBA00004651"/>
    </source>
</evidence>
<feature type="transmembrane region" description="Helical" evidence="12">
    <location>
        <begin position="303"/>
        <end position="336"/>
    </location>
</feature>
<dbReference type="EMBL" id="JAKZBV010000001">
    <property type="protein sequence ID" value="MCH6470085.1"/>
    <property type="molecule type" value="Genomic_DNA"/>
</dbReference>
<evidence type="ECO:0000256" key="3">
    <source>
        <dbReference type="ARBA" id="ARBA00022475"/>
    </source>
</evidence>
<proteinExistence type="predicted"/>
<dbReference type="Proteomes" id="UP001202922">
    <property type="component" value="Unassembled WGS sequence"/>
</dbReference>
<feature type="transmembrane region" description="Helical" evidence="12">
    <location>
        <begin position="220"/>
        <end position="239"/>
    </location>
</feature>
<feature type="transmembrane region" description="Helical" evidence="12">
    <location>
        <begin position="348"/>
        <end position="368"/>
    </location>
</feature>
<feature type="region of interest" description="Disordered" evidence="11">
    <location>
        <begin position="1"/>
        <end position="37"/>
    </location>
</feature>
<keyword evidence="2" id="KW-0813">Transport</keyword>
<feature type="transmembrane region" description="Helical" evidence="12">
    <location>
        <begin position="271"/>
        <end position="291"/>
    </location>
</feature>
<keyword evidence="8 12" id="KW-0472">Membrane</keyword>
<reference evidence="13 14" key="1">
    <citation type="submission" date="2022-03" db="EMBL/GenBank/DDBJ databases">
        <title>Sinomonas sp. isolated from a soil.</title>
        <authorList>
            <person name="Han J."/>
            <person name="Kim D.-U."/>
        </authorList>
    </citation>
    <scope>NUCLEOTIDE SEQUENCE [LARGE SCALE GENOMIC DNA]</scope>
    <source>
        <strain evidence="13 14">5-5</strain>
    </source>
</reference>